<accession>A0A139PH71</accession>
<dbReference type="EMBL" id="LQZP01000427">
    <property type="protein sequence ID" value="KXT89363.1"/>
    <property type="molecule type" value="Genomic_DNA"/>
</dbReference>
<dbReference type="Proteomes" id="UP000070053">
    <property type="component" value="Unassembled WGS sequence"/>
</dbReference>
<proteinExistence type="predicted"/>
<comment type="caution">
    <text evidence="1">The sequence shown here is derived from an EMBL/GenBank/DDBJ whole genome shotgun (WGS) entry which is preliminary data.</text>
</comment>
<organism evidence="1 2">
    <name type="scientific">Streptococcus oralis</name>
    <dbReference type="NCBI Taxonomy" id="1303"/>
    <lineage>
        <taxon>Bacteria</taxon>
        <taxon>Bacillati</taxon>
        <taxon>Bacillota</taxon>
        <taxon>Bacilli</taxon>
        <taxon>Lactobacillales</taxon>
        <taxon>Streptococcaceae</taxon>
        <taxon>Streptococcus</taxon>
    </lineage>
</organism>
<evidence type="ECO:0000313" key="1">
    <source>
        <dbReference type="EMBL" id="KXT89363.1"/>
    </source>
</evidence>
<dbReference type="AlphaFoldDB" id="A0A139PH71"/>
<protein>
    <submittedName>
        <fullName evidence="1">Uncharacterized protein</fullName>
    </submittedName>
</protein>
<name>A0A139PH71_STROR</name>
<sequence>MKSLKRIIVALVTSLFVAINTVPSVIYANEMYKVTQEQQVEQSMVEIDQKLSKPLEISDEEIETLIQENKALYPNLTEEQMRDIAYKAVSPYTSRGSIWDGQGVTLSEFAWAFDVIVSSLLGGIGSIPQYAAKKGLAAAKAMLSRAAVAAAKRVGVYAGIIPGILAGLFNVLNIYGSLGYAVAKYIDARDYHPNNGRINVWA</sequence>
<reference evidence="1 2" key="1">
    <citation type="submission" date="2016-01" db="EMBL/GenBank/DDBJ databases">
        <title>Highly variable Streptococcus oralis are common among viridans streptococci isolated from primates.</title>
        <authorList>
            <person name="Denapaite D."/>
            <person name="Rieger M."/>
            <person name="Koendgen S."/>
            <person name="Brueckner R."/>
            <person name="Ochigava I."/>
            <person name="Kappeler P."/>
            <person name="Maetz-Rensing K."/>
            <person name="Leendertz F."/>
            <person name="Hakenbeck R."/>
        </authorList>
    </citation>
    <scope>NUCLEOTIDE SEQUENCE [LARGE SCALE GENOMIC DNA]</scope>
    <source>
        <strain evidence="1 2">DD21</strain>
    </source>
</reference>
<dbReference type="OrthoDB" id="2325732at2"/>
<dbReference type="PATRIC" id="fig|1303.81.peg.2163"/>
<evidence type="ECO:0000313" key="2">
    <source>
        <dbReference type="Proteomes" id="UP000070053"/>
    </source>
</evidence>
<gene>
    <name evidence="1" type="ORF">SORDD21_01767</name>
</gene>